<evidence type="ECO:0000313" key="4">
    <source>
        <dbReference type="EMBL" id="EOA92903.1"/>
    </source>
</evidence>
<dbReference type="GO" id="GO:0030246">
    <property type="term" value="F:carbohydrate binding"/>
    <property type="evidence" value="ECO:0007669"/>
    <property type="project" value="UniProtKB-UniRule"/>
</dbReference>
<keyword evidence="5" id="KW-1185">Reference proteome</keyword>
<dbReference type="Pfam" id="PF07915">
    <property type="entry name" value="PRKCSH"/>
    <property type="match status" value="1"/>
</dbReference>
<comment type="similarity">
    <text evidence="2">Belongs to the OS-9 family.</text>
</comment>
<evidence type="ECO:0000256" key="2">
    <source>
        <dbReference type="RuleBase" id="RU369099"/>
    </source>
</evidence>
<organism evidence="4 5">
    <name type="scientific">Anas platyrhynchos</name>
    <name type="common">Mallard</name>
    <name type="synonym">Anas boschas</name>
    <dbReference type="NCBI Taxonomy" id="8839"/>
    <lineage>
        <taxon>Eukaryota</taxon>
        <taxon>Metazoa</taxon>
        <taxon>Chordata</taxon>
        <taxon>Craniata</taxon>
        <taxon>Vertebrata</taxon>
        <taxon>Euteleostomi</taxon>
        <taxon>Archelosauria</taxon>
        <taxon>Archosauria</taxon>
        <taxon>Dinosauria</taxon>
        <taxon>Saurischia</taxon>
        <taxon>Theropoda</taxon>
        <taxon>Coelurosauria</taxon>
        <taxon>Aves</taxon>
        <taxon>Neognathae</taxon>
        <taxon>Galloanserae</taxon>
        <taxon>Anseriformes</taxon>
        <taxon>Anatidae</taxon>
        <taxon>Anatinae</taxon>
        <taxon>Anas</taxon>
    </lineage>
</organism>
<comment type="function">
    <text evidence="2">Lectin involved in the quality control of the secretory pathway. As a member of the endoplasmic reticulum-associated degradation lumenal (ERAD-L) surveillance system, targets misfolded endoplasmic reticulum lumenal glycoproteins for degradation.</text>
</comment>
<evidence type="ECO:0000259" key="3">
    <source>
        <dbReference type="Pfam" id="PF07915"/>
    </source>
</evidence>
<feature type="non-terminal residue" evidence="4">
    <location>
        <position position="1"/>
    </location>
</feature>
<accession>R0KIF5</accession>
<comment type="subcellular location">
    <subcellularLocation>
        <location evidence="1 2">Endoplasmic reticulum lumen</location>
    </subcellularLocation>
</comment>
<dbReference type="InterPro" id="IPR009011">
    <property type="entry name" value="Man6P_isomerase_rcpt-bd_dom_sf"/>
</dbReference>
<evidence type="ECO:0000313" key="5">
    <source>
        <dbReference type="Proteomes" id="UP000296049"/>
    </source>
</evidence>
<dbReference type="Gene3D" id="2.70.130.10">
    <property type="entry name" value="Mannose-6-phosphate receptor binding domain"/>
    <property type="match status" value="1"/>
</dbReference>
<feature type="non-terminal residue" evidence="4">
    <location>
        <position position="50"/>
    </location>
</feature>
<dbReference type="PANTHER" id="PTHR15414">
    <property type="entry name" value="OS-9-RELATED"/>
    <property type="match status" value="1"/>
</dbReference>
<dbReference type="GO" id="GO:0030970">
    <property type="term" value="P:retrograde protein transport, ER to cytosol"/>
    <property type="evidence" value="ECO:0007669"/>
    <property type="project" value="TreeGrafter"/>
</dbReference>
<keyword evidence="2" id="KW-0256">Endoplasmic reticulum</keyword>
<dbReference type="InterPro" id="IPR045149">
    <property type="entry name" value="OS-9-like"/>
</dbReference>
<dbReference type="PANTHER" id="PTHR15414:SF5">
    <property type="entry name" value="PROTEIN OS-9"/>
    <property type="match status" value="1"/>
</dbReference>
<dbReference type="GO" id="GO:0030968">
    <property type="term" value="P:endoplasmic reticulum unfolded protein response"/>
    <property type="evidence" value="ECO:0007669"/>
    <property type="project" value="UniProtKB-UniRule"/>
</dbReference>
<name>R0KIF5_ANAPL</name>
<dbReference type="EMBL" id="KB754847">
    <property type="protein sequence ID" value="EOA92903.1"/>
    <property type="molecule type" value="Genomic_DNA"/>
</dbReference>
<dbReference type="InterPro" id="IPR012913">
    <property type="entry name" value="OS9-like_dom"/>
</dbReference>
<evidence type="ECO:0000256" key="1">
    <source>
        <dbReference type="ARBA" id="ARBA00004319"/>
    </source>
</evidence>
<keyword evidence="2" id="KW-0430">Lectin</keyword>
<dbReference type="AlphaFoldDB" id="R0KIF5"/>
<sequence>SPFPVKTSFFQTKDWWTYEFCYGKHIQQYHVEESEIKGSVLFLGHYQSAF</sequence>
<proteinExistence type="inferred from homology"/>
<dbReference type="Proteomes" id="UP000296049">
    <property type="component" value="Unassembled WGS sequence"/>
</dbReference>
<reference evidence="5" key="1">
    <citation type="journal article" date="2013" name="Nat. Genet.">
        <title>The duck genome and transcriptome provide insight into an avian influenza virus reservoir species.</title>
        <authorList>
            <person name="Huang Y."/>
            <person name="Li Y."/>
            <person name="Burt D.W."/>
            <person name="Chen H."/>
            <person name="Zhang Y."/>
            <person name="Qian W."/>
            <person name="Kim H."/>
            <person name="Gan S."/>
            <person name="Zhao Y."/>
            <person name="Li J."/>
            <person name="Yi K."/>
            <person name="Feng H."/>
            <person name="Zhu P."/>
            <person name="Li B."/>
            <person name="Liu Q."/>
            <person name="Fairley S."/>
            <person name="Magor K.E."/>
            <person name="Du Z."/>
            <person name="Hu X."/>
            <person name="Goodman L."/>
            <person name="Tafer H."/>
            <person name="Vignal A."/>
            <person name="Lee T."/>
            <person name="Kim K.W."/>
            <person name="Sheng Z."/>
            <person name="An Y."/>
            <person name="Searle S."/>
            <person name="Herrero J."/>
            <person name="Groenen M.A."/>
            <person name="Crooijmans R.P."/>
            <person name="Faraut T."/>
            <person name="Cai Q."/>
            <person name="Webster R.G."/>
            <person name="Aldridge J.R."/>
            <person name="Warren W.C."/>
            <person name="Bartschat S."/>
            <person name="Kehr S."/>
            <person name="Marz M."/>
            <person name="Stadler P.F."/>
            <person name="Smith J."/>
            <person name="Kraus R.H."/>
            <person name="Zhao Y."/>
            <person name="Ren L."/>
            <person name="Fei J."/>
            <person name="Morisson M."/>
            <person name="Kaiser P."/>
            <person name="Griffin D.K."/>
            <person name="Rao M."/>
            <person name="Pitel F."/>
            <person name="Wang J."/>
            <person name="Li N."/>
        </authorList>
    </citation>
    <scope>NUCLEOTIDE SEQUENCE [LARGE SCALE GENOMIC DNA]</scope>
</reference>
<protein>
    <recommendedName>
        <fullName evidence="2">Endoplasmic reticulum lectin</fullName>
    </recommendedName>
</protein>
<feature type="domain" description="Protein OS9-like" evidence="3">
    <location>
        <begin position="9"/>
        <end position="47"/>
    </location>
</feature>
<dbReference type="GO" id="GO:0005788">
    <property type="term" value="C:endoplasmic reticulum lumen"/>
    <property type="evidence" value="ECO:0007669"/>
    <property type="project" value="UniProtKB-SubCell"/>
</dbReference>
<gene>
    <name evidence="4" type="ORF">Anapl_18654</name>
</gene>